<comment type="pathway">
    <text evidence="4">Aromatic compound metabolism; phenylacetate degradation.</text>
</comment>
<evidence type="ECO:0000259" key="9">
    <source>
        <dbReference type="Pfam" id="PF00501"/>
    </source>
</evidence>
<dbReference type="AlphaFoldDB" id="A0A1Q8CTK7"/>
<keyword evidence="12" id="KW-1185">Reference proteome</keyword>
<dbReference type="EMBL" id="MSIE01000015">
    <property type="protein sequence ID" value="OLF17680.1"/>
    <property type="molecule type" value="Genomic_DNA"/>
</dbReference>
<dbReference type="PANTHER" id="PTHR43845:SF1">
    <property type="entry name" value="BLR5969 PROTEIN"/>
    <property type="match status" value="1"/>
</dbReference>
<sequence>MTTPMDPAALRAMLERVTSGSDYLRGKLDRAGVGPKDIAEPGDLARLPFTTKEEIRETPVLEYSAVPAERIVRVHASSGTTGRRTICAYTAQDVEDWTEMVTRCLRYAGVSTEDRVQIAVGYGMWAAGAGFQTGVERLGAMAVPTGPGNTEMQVEMLRELGSTVLWATSSFTVLLAELVAARDLRSELALRIAITGSERWGEATRARIESLLGVRTFDLYGLTELWGGGVGVECDRHDGIHLWTDHFHLEVIDPDTLEPVPAGTPGELVVTTLHKEATPLIRYRTRDLSYVYADPCPCGSPYPRIGRIQGRSDDQIKVRGVIFLPMQVDTVLGEMTGVGPEFQAHVDRDADGRDSLTIRVEADDRGAVGELERRLRERIGLRITVQSVDPGTLPRSERKTQRVFDHRIL</sequence>
<dbReference type="InterPro" id="IPR000873">
    <property type="entry name" value="AMP-dep_synth/lig_dom"/>
</dbReference>
<dbReference type="GO" id="GO:0047475">
    <property type="term" value="F:phenylacetate-CoA ligase activity"/>
    <property type="evidence" value="ECO:0007669"/>
    <property type="project" value="UniProtKB-EC"/>
</dbReference>
<dbReference type="RefSeq" id="WP_075125472.1">
    <property type="nucleotide sequence ID" value="NZ_MSIE01000015.1"/>
</dbReference>
<dbReference type="SUPFAM" id="SSF56801">
    <property type="entry name" value="Acetyl-CoA synthetase-like"/>
    <property type="match status" value="1"/>
</dbReference>
<dbReference type="PANTHER" id="PTHR43845">
    <property type="entry name" value="BLR5969 PROTEIN"/>
    <property type="match status" value="1"/>
</dbReference>
<reference evidence="11 12" key="1">
    <citation type="submission" date="2016-12" db="EMBL/GenBank/DDBJ databases">
        <title>The draft genome sequence of Actinophytocola sp. 11-183.</title>
        <authorList>
            <person name="Wang W."/>
            <person name="Yuan L."/>
        </authorList>
    </citation>
    <scope>NUCLEOTIDE SEQUENCE [LARGE SCALE GENOMIC DNA]</scope>
    <source>
        <strain evidence="11 12">11-183</strain>
    </source>
</reference>
<dbReference type="Gene3D" id="3.30.300.30">
    <property type="match status" value="1"/>
</dbReference>
<name>A0A1Q8CTK7_9PSEU</name>
<protein>
    <recommendedName>
        <fullName evidence="7">Phenylacetate-coenzyme A ligase</fullName>
        <ecNumber evidence="6">6.2.1.30</ecNumber>
    </recommendedName>
    <alternativeName>
        <fullName evidence="8">Phenylacetyl-CoA ligase</fullName>
    </alternativeName>
</protein>
<evidence type="ECO:0000256" key="6">
    <source>
        <dbReference type="ARBA" id="ARBA00066629"/>
    </source>
</evidence>
<organism evidence="11 12">
    <name type="scientific">Actinophytocola xanthii</name>
    <dbReference type="NCBI Taxonomy" id="1912961"/>
    <lineage>
        <taxon>Bacteria</taxon>
        <taxon>Bacillati</taxon>
        <taxon>Actinomycetota</taxon>
        <taxon>Actinomycetes</taxon>
        <taxon>Pseudonocardiales</taxon>
        <taxon>Pseudonocardiaceae</taxon>
    </lineage>
</organism>
<dbReference type="CDD" id="cd05913">
    <property type="entry name" value="PaaK"/>
    <property type="match status" value="1"/>
</dbReference>
<feature type="domain" description="AMP-dependent synthetase/ligase" evidence="9">
    <location>
        <begin position="64"/>
        <end position="271"/>
    </location>
</feature>
<evidence type="ECO:0000256" key="5">
    <source>
        <dbReference type="ARBA" id="ARBA00061566"/>
    </source>
</evidence>
<evidence type="ECO:0000313" key="12">
    <source>
        <dbReference type="Proteomes" id="UP000185596"/>
    </source>
</evidence>
<evidence type="ECO:0000256" key="1">
    <source>
        <dbReference type="ARBA" id="ARBA00011245"/>
    </source>
</evidence>
<dbReference type="FunFam" id="3.40.50.12780:FF:000016">
    <property type="entry name" value="Phenylacetate-coenzyme A ligase"/>
    <property type="match status" value="1"/>
</dbReference>
<proteinExistence type="inferred from homology"/>
<dbReference type="Pfam" id="PF00501">
    <property type="entry name" value="AMP-binding"/>
    <property type="match status" value="1"/>
</dbReference>
<evidence type="ECO:0000256" key="4">
    <source>
        <dbReference type="ARBA" id="ARBA00060591"/>
    </source>
</evidence>
<accession>A0A1Q8CTK7</accession>
<evidence type="ECO:0000256" key="2">
    <source>
        <dbReference type="ARBA" id="ARBA00022598"/>
    </source>
</evidence>
<dbReference type="InterPro" id="IPR028154">
    <property type="entry name" value="AMP-dep_Lig_C"/>
</dbReference>
<evidence type="ECO:0000259" key="10">
    <source>
        <dbReference type="Pfam" id="PF14535"/>
    </source>
</evidence>
<dbReference type="Gene3D" id="3.40.50.12780">
    <property type="entry name" value="N-terminal domain of ligase-like"/>
    <property type="match status" value="1"/>
</dbReference>
<dbReference type="GO" id="GO:0000166">
    <property type="term" value="F:nucleotide binding"/>
    <property type="evidence" value="ECO:0007669"/>
    <property type="project" value="UniProtKB-KW"/>
</dbReference>
<dbReference type="Pfam" id="PF14535">
    <property type="entry name" value="AMP-binding_C_2"/>
    <property type="match status" value="1"/>
</dbReference>
<feature type="domain" description="AMP-dependent ligase C-terminal" evidence="10">
    <location>
        <begin position="320"/>
        <end position="407"/>
    </location>
</feature>
<dbReference type="Proteomes" id="UP000185596">
    <property type="component" value="Unassembled WGS sequence"/>
</dbReference>
<keyword evidence="2 11" id="KW-0436">Ligase</keyword>
<comment type="similarity">
    <text evidence="5">Belongs to the phenylacetyl-CoA ligase family.</text>
</comment>
<dbReference type="OrthoDB" id="580775at2"/>
<dbReference type="GO" id="GO:0010124">
    <property type="term" value="P:phenylacetate catabolic process"/>
    <property type="evidence" value="ECO:0007669"/>
    <property type="project" value="InterPro"/>
</dbReference>
<comment type="caution">
    <text evidence="11">The sequence shown here is derived from an EMBL/GenBank/DDBJ whole genome shotgun (WGS) entry which is preliminary data.</text>
</comment>
<dbReference type="EC" id="6.2.1.30" evidence="6"/>
<keyword evidence="3" id="KW-0547">Nucleotide-binding</keyword>
<evidence type="ECO:0000256" key="7">
    <source>
        <dbReference type="ARBA" id="ARBA00068695"/>
    </source>
</evidence>
<evidence type="ECO:0000256" key="3">
    <source>
        <dbReference type="ARBA" id="ARBA00022741"/>
    </source>
</evidence>
<dbReference type="InterPro" id="IPR045851">
    <property type="entry name" value="AMP-bd_C_sf"/>
</dbReference>
<dbReference type="InterPro" id="IPR042099">
    <property type="entry name" value="ANL_N_sf"/>
</dbReference>
<evidence type="ECO:0000313" key="11">
    <source>
        <dbReference type="EMBL" id="OLF17680.1"/>
    </source>
</evidence>
<gene>
    <name evidence="11" type="ORF">BU204_10770</name>
</gene>
<dbReference type="InterPro" id="IPR011880">
    <property type="entry name" value="PA_CoA_ligase"/>
</dbReference>
<comment type="subunit">
    <text evidence="1">Monomer.</text>
</comment>
<dbReference type="STRING" id="1912961.BU204_10770"/>
<evidence type="ECO:0000256" key="8">
    <source>
        <dbReference type="ARBA" id="ARBA00075111"/>
    </source>
</evidence>